<dbReference type="InterPro" id="IPR009072">
    <property type="entry name" value="Histone-fold"/>
</dbReference>
<dbReference type="AlphaFoldDB" id="A0ABD6EE70"/>
<dbReference type="GO" id="GO:0005634">
    <property type="term" value="C:nucleus"/>
    <property type="evidence" value="ECO:0007669"/>
    <property type="project" value="UniProtKB-SubCell"/>
</dbReference>
<gene>
    <name evidence="9" type="ORF">AB6A40_004967</name>
</gene>
<dbReference type="EMBL" id="JBGFUD010003028">
    <property type="protein sequence ID" value="MFH4978258.1"/>
    <property type="molecule type" value="Genomic_DNA"/>
</dbReference>
<proteinExistence type="inferred from homology"/>
<feature type="compositionally biased region" description="Polar residues" evidence="7">
    <location>
        <begin position="521"/>
        <end position="538"/>
    </location>
</feature>
<dbReference type="SMART" id="SM00803">
    <property type="entry name" value="TAF"/>
    <property type="match status" value="1"/>
</dbReference>
<evidence type="ECO:0000313" key="9">
    <source>
        <dbReference type="EMBL" id="MFH4978258.1"/>
    </source>
</evidence>
<comment type="caution">
    <text evidence="9">The sequence shown here is derived from an EMBL/GenBank/DDBJ whole genome shotgun (WGS) entry which is preliminary data.</text>
</comment>
<evidence type="ECO:0000256" key="3">
    <source>
        <dbReference type="ARBA" id="ARBA00023015"/>
    </source>
</evidence>
<sequence>MHQSQLANGDMHNDQQLVNGGLFNSASTSACSSGLHANQGNSVEAECDASYVKFIGESVGISNLTDPCASQVAVSVTYAIKDLIEQARKFASHGRRKRLLASDLNAAMTVKGYPPMFGFTAKEGLTFRCVGSLGRDLFVADDREIELTPIVNAAPAKVPIDPYLKAHWLVIDGEQPAVPENPVPPVEEETSLATADGLNDTTSGGPTVLSQAARTLRKTEQVQIKTMTTHALSVEQQIFFKEITEAIMGSDDTRRTEALHSLQTDAGLQALLPRFSLAISEGVRCNIVQHNLAILIYLMRMIQSLAANPALSLDRCLHELLPSILSCILSKQLCARPDTDNHWALREFSSRLLASICKTYNINNLRSRVTQILTKVWRGEMSTLSTLYGSLYALNELGVDTIRATVVPRAPQLYNEVRKALVDKANTAERISAEKLQGFVTKILINFVRTQRPAGLKDLQDYRSMFGGFGDSVFRAISMEISHISSTAITTASSAVNNGSTAAAATAPVQRNVLERRSAAASPSMQRFSVGSSQSQTPRLMLRQQSSPRAAQPFVNVGTGGRLQPVTQQSGRQTQPSGFYVGGGGGSQPGSYPVRPGVKKVIMTSGQRAPQGAANDGYRNA</sequence>
<evidence type="ECO:0000256" key="1">
    <source>
        <dbReference type="ARBA" id="ARBA00004123"/>
    </source>
</evidence>
<keyword evidence="5" id="KW-0539">Nucleus</keyword>
<evidence type="ECO:0000256" key="7">
    <source>
        <dbReference type="SAM" id="MobiDB-lite"/>
    </source>
</evidence>
<protein>
    <recommendedName>
        <fullName evidence="6">Transcription initiation factor TFIID subunit 6</fullName>
    </recommendedName>
</protein>
<evidence type="ECO:0000313" key="10">
    <source>
        <dbReference type="Proteomes" id="UP001608902"/>
    </source>
</evidence>
<reference evidence="9 10" key="1">
    <citation type="submission" date="2024-08" db="EMBL/GenBank/DDBJ databases">
        <title>Gnathostoma spinigerum genome.</title>
        <authorList>
            <person name="Gonzalez-Bertolin B."/>
            <person name="Monzon S."/>
            <person name="Zaballos A."/>
            <person name="Jimenez P."/>
            <person name="Dekumyoy P."/>
            <person name="Varona S."/>
            <person name="Cuesta I."/>
            <person name="Sumanam S."/>
            <person name="Adisakwattana P."/>
            <person name="Gasser R.B."/>
            <person name="Hernandez-Gonzalez A."/>
            <person name="Young N.D."/>
            <person name="Perteguer M.J."/>
        </authorList>
    </citation>
    <scope>NUCLEOTIDE SEQUENCE [LARGE SCALE GENOMIC DNA]</scope>
    <source>
        <strain evidence="9">AL3</strain>
        <tissue evidence="9">Liver</tissue>
    </source>
</reference>
<feature type="domain" description="TATA box binding protein associated factor (TAF) histone-like fold" evidence="8">
    <location>
        <begin position="45"/>
        <end position="111"/>
    </location>
</feature>
<dbReference type="InterPro" id="IPR037796">
    <property type="entry name" value="TAF6"/>
</dbReference>
<feature type="compositionally biased region" description="Polar residues" evidence="7">
    <location>
        <begin position="565"/>
        <end position="574"/>
    </location>
</feature>
<dbReference type="PANTHER" id="PTHR10221">
    <property type="entry name" value="TRANSCRIPTION INITIATION FACTOR TFIID SUBUNIT 6"/>
    <property type="match status" value="1"/>
</dbReference>
<organism evidence="9 10">
    <name type="scientific">Gnathostoma spinigerum</name>
    <dbReference type="NCBI Taxonomy" id="75299"/>
    <lineage>
        <taxon>Eukaryota</taxon>
        <taxon>Metazoa</taxon>
        <taxon>Ecdysozoa</taxon>
        <taxon>Nematoda</taxon>
        <taxon>Chromadorea</taxon>
        <taxon>Rhabditida</taxon>
        <taxon>Spirurina</taxon>
        <taxon>Gnathostomatomorpha</taxon>
        <taxon>Gnathostomatoidea</taxon>
        <taxon>Gnathostomatidae</taxon>
        <taxon>Gnathostoma</taxon>
    </lineage>
</organism>
<dbReference type="SUPFAM" id="SSF47113">
    <property type="entry name" value="Histone-fold"/>
    <property type="match status" value="1"/>
</dbReference>
<comment type="similarity">
    <text evidence="2">Belongs to the TAF6 family.</text>
</comment>
<dbReference type="CDD" id="cd22917">
    <property type="entry name" value="HFD_TAF6-like"/>
    <property type="match status" value="1"/>
</dbReference>
<dbReference type="InterPro" id="IPR004823">
    <property type="entry name" value="TAF_TATA-bd_Histone-like_dom"/>
</dbReference>
<dbReference type="Pfam" id="PF07571">
    <property type="entry name" value="TAF6_C"/>
    <property type="match status" value="1"/>
</dbReference>
<dbReference type="Pfam" id="PF02969">
    <property type="entry name" value="TAF"/>
    <property type="match status" value="1"/>
</dbReference>
<evidence type="ECO:0000259" key="8">
    <source>
        <dbReference type="SMART" id="SM00803"/>
    </source>
</evidence>
<evidence type="ECO:0000256" key="5">
    <source>
        <dbReference type="ARBA" id="ARBA00023242"/>
    </source>
</evidence>
<dbReference type="InterPro" id="IPR046344">
    <property type="entry name" value="TAF6_C_sf"/>
</dbReference>
<evidence type="ECO:0000256" key="6">
    <source>
        <dbReference type="ARBA" id="ARBA00040091"/>
    </source>
</evidence>
<dbReference type="InterPro" id="IPR011442">
    <property type="entry name" value="TAF6_C"/>
</dbReference>
<keyword evidence="10" id="KW-1185">Reference proteome</keyword>
<accession>A0ABD6EE70</accession>
<evidence type="ECO:0000256" key="2">
    <source>
        <dbReference type="ARBA" id="ARBA00007688"/>
    </source>
</evidence>
<dbReference type="Proteomes" id="UP001608902">
    <property type="component" value="Unassembled WGS sequence"/>
</dbReference>
<dbReference type="CDD" id="cd08050">
    <property type="entry name" value="TAF6C"/>
    <property type="match status" value="1"/>
</dbReference>
<evidence type="ECO:0000256" key="4">
    <source>
        <dbReference type="ARBA" id="ARBA00023163"/>
    </source>
</evidence>
<comment type="subcellular location">
    <subcellularLocation>
        <location evidence="1">Nucleus</location>
    </subcellularLocation>
</comment>
<dbReference type="Gene3D" id="1.10.20.10">
    <property type="entry name" value="Histone, subunit A"/>
    <property type="match status" value="1"/>
</dbReference>
<keyword evidence="4" id="KW-0804">Transcription</keyword>
<name>A0ABD6EE70_9BILA</name>
<feature type="region of interest" description="Disordered" evidence="7">
    <location>
        <begin position="565"/>
        <end position="596"/>
    </location>
</feature>
<dbReference type="Gene3D" id="1.25.40.770">
    <property type="entry name" value="TAF6, C-terminal HEAT repeat domain"/>
    <property type="match status" value="1"/>
</dbReference>
<dbReference type="FunFam" id="1.25.40.770:FF:000001">
    <property type="entry name" value="Transcription initiation factor TFIID subunit 6"/>
    <property type="match status" value="1"/>
</dbReference>
<keyword evidence="3" id="KW-0805">Transcription regulation</keyword>
<feature type="region of interest" description="Disordered" evidence="7">
    <location>
        <begin position="518"/>
        <end position="538"/>
    </location>
</feature>
<dbReference type="PANTHER" id="PTHR10221:SF9">
    <property type="entry name" value="TRANSCRIPTION INITIATION FACTOR TFIID SUBUNIT 6"/>
    <property type="match status" value="1"/>
</dbReference>